<feature type="transmembrane region" description="Helical" evidence="7">
    <location>
        <begin position="177"/>
        <end position="198"/>
    </location>
</feature>
<dbReference type="GO" id="GO:0015297">
    <property type="term" value="F:antiporter activity"/>
    <property type="evidence" value="ECO:0007669"/>
    <property type="project" value="InterPro"/>
</dbReference>
<evidence type="ECO:0000256" key="5">
    <source>
        <dbReference type="ARBA" id="ARBA00022989"/>
    </source>
</evidence>
<dbReference type="InterPro" id="IPR052031">
    <property type="entry name" value="Membrane_Transporter-Flippase"/>
</dbReference>
<feature type="transmembrane region" description="Helical" evidence="7">
    <location>
        <begin position="306"/>
        <end position="331"/>
    </location>
</feature>
<dbReference type="GO" id="GO:0005886">
    <property type="term" value="C:plasma membrane"/>
    <property type="evidence" value="ECO:0007669"/>
    <property type="project" value="UniProtKB-SubCell"/>
</dbReference>
<organism evidence="8">
    <name type="scientific">Ignisphaera aggregans</name>
    <dbReference type="NCBI Taxonomy" id="334771"/>
    <lineage>
        <taxon>Archaea</taxon>
        <taxon>Thermoproteota</taxon>
        <taxon>Thermoprotei</taxon>
        <taxon>Desulfurococcales</taxon>
        <taxon>Desulfurococcaceae</taxon>
        <taxon>Ignisphaera</taxon>
    </lineage>
</organism>
<feature type="transmembrane region" description="Helical" evidence="7">
    <location>
        <begin position="383"/>
        <end position="404"/>
    </location>
</feature>
<evidence type="ECO:0000256" key="3">
    <source>
        <dbReference type="ARBA" id="ARBA00022475"/>
    </source>
</evidence>
<evidence type="ECO:0000256" key="6">
    <source>
        <dbReference type="ARBA" id="ARBA00023136"/>
    </source>
</evidence>
<keyword evidence="3" id="KW-1003">Cell membrane</keyword>
<evidence type="ECO:0000256" key="2">
    <source>
        <dbReference type="ARBA" id="ARBA00022448"/>
    </source>
</evidence>
<dbReference type="PANTHER" id="PTHR43549">
    <property type="entry name" value="MULTIDRUG RESISTANCE PROTEIN YPNP-RELATED"/>
    <property type="match status" value="1"/>
</dbReference>
<evidence type="ECO:0000256" key="1">
    <source>
        <dbReference type="ARBA" id="ARBA00004651"/>
    </source>
</evidence>
<evidence type="ECO:0000313" key="8">
    <source>
        <dbReference type="EMBL" id="HEM66618.1"/>
    </source>
</evidence>
<dbReference type="GO" id="GO:0042910">
    <property type="term" value="F:xenobiotic transmembrane transporter activity"/>
    <property type="evidence" value="ECO:0007669"/>
    <property type="project" value="InterPro"/>
</dbReference>
<keyword evidence="2" id="KW-0813">Transport</keyword>
<proteinExistence type="predicted"/>
<sequence>MIGFPMLVVRLVQDVYGIVDSFWLSRYHQFAIAVPRQVWPSYSIFTAFVMSFVSANIALLSQYAGAALYEEFSNTASKLVFVSTSSGFLFGTLFYILAPPIFTYIVATPIEIYDEVLAYARVMSVDIVFLSVNMALATIIQALGDTRAPALSQVAGGIANAFLDPIFIMGLGTMPAMGAAGAALATVLSKVISLVMMLQVIRKRYAWLKLRIDWNMDRNYLYSSLPIALPLLVMNISNSLAFNMQNRLVNIFGSIAASALSIGFIVFDLANTSLWGLTEGITIMVGQNLGAGNSERAKRVAKRTSAFIFLAVFVTAAIVYMLKDLIILAFITGQGVSQEDVNQILFEVNRFLSITIWTLPFFALTFSSISVGRGSGHTTMPTAINILRLWGLRVGLGYIMALALGLGTLGIYMTFAASNVIGGIISILWVSWGRWAKPVISEAQKGFAEVREVKTPVPMVMCGDGREHGECSSKTK</sequence>
<evidence type="ECO:0000256" key="4">
    <source>
        <dbReference type="ARBA" id="ARBA00022692"/>
    </source>
</evidence>
<feature type="transmembrane region" description="Helical" evidence="7">
    <location>
        <begin position="150"/>
        <end position="171"/>
    </location>
</feature>
<dbReference type="InterPro" id="IPR002528">
    <property type="entry name" value="MATE_fam"/>
</dbReference>
<feature type="transmembrane region" description="Helical" evidence="7">
    <location>
        <begin position="351"/>
        <end position="371"/>
    </location>
</feature>
<reference evidence="8" key="1">
    <citation type="journal article" date="2020" name="mSystems">
        <title>Genome- and Community-Level Interaction Insights into Carbon Utilization and Element Cycling Functions of Hydrothermarchaeota in Hydrothermal Sediment.</title>
        <authorList>
            <person name="Zhou Z."/>
            <person name="Liu Y."/>
            <person name="Xu W."/>
            <person name="Pan J."/>
            <person name="Luo Z.H."/>
            <person name="Li M."/>
        </authorList>
    </citation>
    <scope>NUCLEOTIDE SEQUENCE [LARGE SCALE GENOMIC DNA]</scope>
    <source>
        <strain evidence="8">SpSt-125</strain>
    </source>
</reference>
<feature type="transmembrane region" description="Helical" evidence="7">
    <location>
        <begin position="44"/>
        <end position="67"/>
    </location>
</feature>
<evidence type="ECO:0000256" key="7">
    <source>
        <dbReference type="SAM" id="Phobius"/>
    </source>
</evidence>
<gene>
    <name evidence="8" type="ORF">ENO26_03465</name>
</gene>
<feature type="transmembrane region" description="Helical" evidence="7">
    <location>
        <begin position="79"/>
        <end position="98"/>
    </location>
</feature>
<keyword evidence="4 7" id="KW-0812">Transmembrane</keyword>
<dbReference type="NCBIfam" id="TIGR00797">
    <property type="entry name" value="matE"/>
    <property type="match status" value="1"/>
</dbReference>
<accession>A0A7J2U1A6</accession>
<comment type="caution">
    <text evidence="8">The sequence shown here is derived from an EMBL/GenBank/DDBJ whole genome shotgun (WGS) entry which is preliminary data.</text>
</comment>
<feature type="transmembrane region" description="Helical" evidence="7">
    <location>
        <begin position="248"/>
        <end position="267"/>
    </location>
</feature>
<feature type="transmembrane region" description="Helical" evidence="7">
    <location>
        <begin position="118"/>
        <end position="143"/>
    </location>
</feature>
<dbReference type="Pfam" id="PF01554">
    <property type="entry name" value="MatE"/>
    <property type="match status" value="2"/>
</dbReference>
<name>A0A7J2U1A6_9CREN</name>
<dbReference type="PANTHER" id="PTHR43549:SF2">
    <property type="entry name" value="MULTIDRUG RESISTANCE PROTEIN NORM-RELATED"/>
    <property type="match status" value="1"/>
</dbReference>
<comment type="subcellular location">
    <subcellularLocation>
        <location evidence="1">Cell membrane</location>
        <topology evidence="1">Multi-pass membrane protein</topology>
    </subcellularLocation>
</comment>
<protein>
    <submittedName>
        <fullName evidence="8">MATE family efflux transporter</fullName>
    </submittedName>
</protein>
<feature type="transmembrane region" description="Helical" evidence="7">
    <location>
        <begin position="410"/>
        <end position="432"/>
    </location>
</feature>
<dbReference type="PIRSF" id="PIRSF006603">
    <property type="entry name" value="DinF"/>
    <property type="match status" value="1"/>
</dbReference>
<dbReference type="AlphaFoldDB" id="A0A7J2U1A6"/>
<keyword evidence="6 7" id="KW-0472">Membrane</keyword>
<feature type="transmembrane region" description="Helical" evidence="7">
    <location>
        <begin position="219"/>
        <end position="236"/>
    </location>
</feature>
<dbReference type="EMBL" id="DSEU01000022">
    <property type="protein sequence ID" value="HEM66618.1"/>
    <property type="molecule type" value="Genomic_DNA"/>
</dbReference>
<dbReference type="InterPro" id="IPR048279">
    <property type="entry name" value="MdtK-like"/>
</dbReference>
<keyword evidence="5 7" id="KW-1133">Transmembrane helix</keyword>